<proteinExistence type="predicted"/>
<evidence type="ECO:0008006" key="2">
    <source>
        <dbReference type="Google" id="ProtNLM"/>
    </source>
</evidence>
<sequence length="220" mass="25184">MTTSIEELKALKRVVNLTFDARKKFGGPITEKEANLVDALYHRLKKGNGELTFGQLQNEQAAWADHNFDNQTSDQYLKGLMEELGELAHADLKQSQGIRGTTEEHEAEAQDAIGDLLIYLAGYTTQRGWSLQEIIEEVWPQVKTRDWRRWPNTGFPEQTCPECQGNGHLSPDELGFGPDDYEPEELQCRNCKGKGWVKIEKSNAPDFDEWREKKRAEEET</sequence>
<dbReference type="EMBL" id="LAZR01000432">
    <property type="protein sequence ID" value="KKN69109.1"/>
    <property type="molecule type" value="Genomic_DNA"/>
</dbReference>
<protein>
    <recommendedName>
        <fullName evidence="2">NTP pyrophosphohydrolase MazG putative catalytic core domain-containing protein</fullName>
    </recommendedName>
</protein>
<comment type="caution">
    <text evidence="1">The sequence shown here is derived from an EMBL/GenBank/DDBJ whole genome shotgun (WGS) entry which is preliminary data.</text>
</comment>
<evidence type="ECO:0000313" key="1">
    <source>
        <dbReference type="EMBL" id="KKN69109.1"/>
    </source>
</evidence>
<dbReference type="AlphaFoldDB" id="A0A0F9SQ87"/>
<gene>
    <name evidence="1" type="ORF">LCGC14_0443980</name>
</gene>
<accession>A0A0F9SQ87</accession>
<dbReference type="SUPFAM" id="SSF101386">
    <property type="entry name" value="all-alpha NTP pyrophosphatases"/>
    <property type="match status" value="1"/>
</dbReference>
<organism evidence="1">
    <name type="scientific">marine sediment metagenome</name>
    <dbReference type="NCBI Taxonomy" id="412755"/>
    <lineage>
        <taxon>unclassified sequences</taxon>
        <taxon>metagenomes</taxon>
        <taxon>ecological metagenomes</taxon>
    </lineage>
</organism>
<reference evidence="1" key="1">
    <citation type="journal article" date="2015" name="Nature">
        <title>Complex archaea that bridge the gap between prokaryotes and eukaryotes.</title>
        <authorList>
            <person name="Spang A."/>
            <person name="Saw J.H."/>
            <person name="Jorgensen S.L."/>
            <person name="Zaremba-Niedzwiedzka K."/>
            <person name="Martijn J."/>
            <person name="Lind A.E."/>
            <person name="van Eijk R."/>
            <person name="Schleper C."/>
            <person name="Guy L."/>
            <person name="Ettema T.J."/>
        </authorList>
    </citation>
    <scope>NUCLEOTIDE SEQUENCE</scope>
</reference>
<dbReference type="Gene3D" id="6.20.20.10">
    <property type="match status" value="1"/>
</dbReference>
<name>A0A0F9SQ87_9ZZZZ</name>
<dbReference type="Gene3D" id="1.10.287.1080">
    <property type="entry name" value="MazG-like"/>
    <property type="match status" value="1"/>
</dbReference>